<dbReference type="Pfam" id="PF13579">
    <property type="entry name" value="Glyco_trans_4_4"/>
    <property type="match status" value="1"/>
</dbReference>
<accession>A0AAU0F0C5</accession>
<feature type="domain" description="Glycosyltransferase subfamily 4-like N-terminal" evidence="2">
    <location>
        <begin position="48"/>
        <end position="171"/>
    </location>
</feature>
<reference evidence="3" key="1">
    <citation type="submission" date="2023-10" db="EMBL/GenBank/DDBJ databases">
        <title>Characterization and whole genome sequencing of a novel strain of Bergeyella porcorum QD2021 isolated from pig.</title>
        <authorList>
            <person name="Liu G."/>
            <person name="Chen C."/>
            <person name="Han X."/>
        </authorList>
    </citation>
    <scope>NUCLEOTIDE SEQUENCE</scope>
    <source>
        <strain evidence="3">QD2021</strain>
    </source>
</reference>
<dbReference type="SUPFAM" id="SSF53756">
    <property type="entry name" value="UDP-Glycosyltransferase/glycogen phosphorylase"/>
    <property type="match status" value="1"/>
</dbReference>
<feature type="domain" description="Glycosyl transferase family 1" evidence="1">
    <location>
        <begin position="191"/>
        <end position="357"/>
    </location>
</feature>
<protein>
    <recommendedName>
        <fullName evidence="5">Glycosyltransferase family 1 protein</fullName>
    </recommendedName>
</protein>
<dbReference type="CDD" id="cd03808">
    <property type="entry name" value="GT4_CapM-like"/>
    <property type="match status" value="1"/>
</dbReference>
<dbReference type="KEGG" id="bpor:BPO_0848"/>
<dbReference type="InterPro" id="IPR028098">
    <property type="entry name" value="Glyco_trans_4-like_N"/>
</dbReference>
<evidence type="ECO:0000259" key="2">
    <source>
        <dbReference type="Pfam" id="PF13579"/>
    </source>
</evidence>
<dbReference type="PANTHER" id="PTHR12526">
    <property type="entry name" value="GLYCOSYLTRANSFERASE"/>
    <property type="match status" value="1"/>
</dbReference>
<evidence type="ECO:0000313" key="4">
    <source>
        <dbReference type="Proteomes" id="UP001432059"/>
    </source>
</evidence>
<keyword evidence="4" id="KW-1185">Reference proteome</keyword>
<dbReference type="GO" id="GO:0016757">
    <property type="term" value="F:glycosyltransferase activity"/>
    <property type="evidence" value="ECO:0007669"/>
    <property type="project" value="InterPro"/>
</dbReference>
<gene>
    <name evidence="3" type="ORF">BPO_0848</name>
</gene>
<evidence type="ECO:0000313" key="3">
    <source>
        <dbReference type="EMBL" id="WOC51495.1"/>
    </source>
</evidence>
<dbReference type="EMBL" id="CP136426">
    <property type="protein sequence ID" value="WOC51495.1"/>
    <property type="molecule type" value="Genomic_DNA"/>
</dbReference>
<dbReference type="RefSeq" id="WP_327985116.1">
    <property type="nucleotide sequence ID" value="NZ_CP136426.1"/>
</dbReference>
<sequence>MKKIKLFRTSTVPESLNILLKGQLKFLSQYFDIQAISGQSTYLQEVNKREGVRVFPIEMERKISPIKDFISLVRLYWYFRKEKPQIVHSITPKAGLLTMLAGKLAGVPIRIHTFTGLIFPSKIGVMQKLLIAMDRLLCWSATHIIPEGKGVMQDLIQYKITSKPLKIIANGNVNGIDLEYFSPSIISENQKQELKQKLGFSEKDFVFIFVGRLVGDKGINELVKAFSELNTSKIKLILVGGEERELDPLKPETIAEIEQNKNIFSVGFQKDVRPYFAISDALVFPSYREGFPNVVMQAGAMGLPSIVSNINGCNEIIIEGENGLIVPAKSVVELKNAMQKILDNSELYVKLKSNSRRMIEERYEQSVVWNALLEEYKLLLNKRKK</sequence>
<evidence type="ECO:0008006" key="5">
    <source>
        <dbReference type="Google" id="ProtNLM"/>
    </source>
</evidence>
<dbReference type="InterPro" id="IPR001296">
    <property type="entry name" value="Glyco_trans_1"/>
</dbReference>
<dbReference type="Pfam" id="PF00534">
    <property type="entry name" value="Glycos_transf_1"/>
    <property type="match status" value="1"/>
</dbReference>
<dbReference type="AlphaFoldDB" id="A0AAU0F0C5"/>
<dbReference type="Gene3D" id="3.40.50.2000">
    <property type="entry name" value="Glycogen Phosphorylase B"/>
    <property type="match status" value="2"/>
</dbReference>
<evidence type="ECO:0000259" key="1">
    <source>
        <dbReference type="Pfam" id="PF00534"/>
    </source>
</evidence>
<name>A0AAU0F0C5_9FLAO</name>
<organism evidence="3 4">
    <name type="scientific">Bergeyella porcorum</name>
    <dbReference type="NCBI Taxonomy" id="1735111"/>
    <lineage>
        <taxon>Bacteria</taxon>
        <taxon>Pseudomonadati</taxon>
        <taxon>Bacteroidota</taxon>
        <taxon>Flavobacteriia</taxon>
        <taxon>Flavobacteriales</taxon>
        <taxon>Weeksellaceae</taxon>
        <taxon>Bergeyella</taxon>
    </lineage>
</organism>
<proteinExistence type="predicted"/>
<dbReference type="Proteomes" id="UP001432059">
    <property type="component" value="Chromosome"/>
</dbReference>